<dbReference type="GO" id="GO:0005524">
    <property type="term" value="F:ATP binding"/>
    <property type="evidence" value="ECO:0007669"/>
    <property type="project" value="InterPro"/>
</dbReference>
<dbReference type="InterPro" id="IPR016300">
    <property type="entry name" value="ATPase_ArsA/GET3"/>
</dbReference>
<dbReference type="EMBL" id="BARS01045914">
    <property type="protein sequence ID" value="GAG37949.1"/>
    <property type="molecule type" value="Genomic_DNA"/>
</dbReference>
<protein>
    <recommendedName>
        <fullName evidence="3">ArsA/GET3 Anion-transporting ATPase-like domain-containing protein</fullName>
    </recommendedName>
</protein>
<sequence>ENVIVNRAKGDGHCPFCSPVGETGRGAVEEIADKFGRFNLIHVPLFPYEIKGADRLAEYAGVLSGEAYPDMASGSVDTPPDEPATSATKEAGPFEGSLVPVLRGGENGAMSNLMRDGLDFILFSGKGGVGKTSVAAATALYAAQHHPDKKILVYSIDPAHSLADSFDCPIGDRVVAIPGVANLHAAEVDLPRLRDEFMSEYRSLITGAFDTWERKRGPKLDIRFDRNILVSLTETIPPGLDEVLALE</sequence>
<reference evidence="4" key="1">
    <citation type="journal article" date="2014" name="Front. Microbiol.">
        <title>High frequency of phylogenetically diverse reductive dehalogenase-homologous genes in deep subseafloor sedimentary metagenomes.</title>
        <authorList>
            <person name="Kawai M."/>
            <person name="Futagami T."/>
            <person name="Toyoda A."/>
            <person name="Takaki Y."/>
            <person name="Nishi S."/>
            <person name="Hori S."/>
            <person name="Arai W."/>
            <person name="Tsubouchi T."/>
            <person name="Morono Y."/>
            <person name="Uchiyama I."/>
            <person name="Ito T."/>
            <person name="Fujiyama A."/>
            <person name="Inagaki F."/>
            <person name="Takami H."/>
        </authorList>
    </citation>
    <scope>NUCLEOTIDE SEQUENCE</scope>
    <source>
        <strain evidence="4">Expedition CK06-06</strain>
    </source>
</reference>
<evidence type="ECO:0000256" key="2">
    <source>
        <dbReference type="SAM" id="MobiDB-lite"/>
    </source>
</evidence>
<feature type="region of interest" description="Disordered" evidence="2">
    <location>
        <begin position="71"/>
        <end position="92"/>
    </location>
</feature>
<feature type="domain" description="ArsA/GET3 Anion-transporting ATPase-like" evidence="3">
    <location>
        <begin position="119"/>
        <end position="246"/>
    </location>
</feature>
<dbReference type="PANTHER" id="PTHR10803:SF3">
    <property type="entry name" value="ATPASE GET3"/>
    <property type="match status" value="1"/>
</dbReference>
<dbReference type="Pfam" id="PF02374">
    <property type="entry name" value="ArsA_ATPase"/>
    <property type="match status" value="2"/>
</dbReference>
<dbReference type="GO" id="GO:0016887">
    <property type="term" value="F:ATP hydrolysis activity"/>
    <property type="evidence" value="ECO:0007669"/>
    <property type="project" value="InterPro"/>
</dbReference>
<feature type="domain" description="ArsA/GET3 Anion-transporting ATPase-like" evidence="3">
    <location>
        <begin position="2"/>
        <end position="63"/>
    </location>
</feature>
<evidence type="ECO:0000259" key="3">
    <source>
        <dbReference type="Pfam" id="PF02374"/>
    </source>
</evidence>
<dbReference type="AlphaFoldDB" id="X0X431"/>
<name>X0X431_9ZZZZ</name>
<feature type="non-terminal residue" evidence="4">
    <location>
        <position position="1"/>
    </location>
</feature>
<evidence type="ECO:0000313" key="4">
    <source>
        <dbReference type="EMBL" id="GAG37949.1"/>
    </source>
</evidence>
<comment type="caution">
    <text evidence="4">The sequence shown here is derived from an EMBL/GenBank/DDBJ whole genome shotgun (WGS) entry which is preliminary data.</text>
</comment>
<organism evidence="4">
    <name type="scientific">marine sediment metagenome</name>
    <dbReference type="NCBI Taxonomy" id="412755"/>
    <lineage>
        <taxon>unclassified sequences</taxon>
        <taxon>metagenomes</taxon>
        <taxon>ecological metagenomes</taxon>
    </lineage>
</organism>
<gene>
    <name evidence="4" type="ORF">S01H1_69183</name>
</gene>
<dbReference type="InterPro" id="IPR025723">
    <property type="entry name" value="ArsA/GET3_ATPase-like"/>
</dbReference>
<accession>X0X431</accession>
<dbReference type="Gene3D" id="3.40.50.300">
    <property type="entry name" value="P-loop containing nucleotide triphosphate hydrolases"/>
    <property type="match status" value="2"/>
</dbReference>
<comment type="similarity">
    <text evidence="1">Belongs to the arsA ATPase family.</text>
</comment>
<evidence type="ECO:0000256" key="1">
    <source>
        <dbReference type="ARBA" id="ARBA00011040"/>
    </source>
</evidence>
<dbReference type="InterPro" id="IPR027417">
    <property type="entry name" value="P-loop_NTPase"/>
</dbReference>
<dbReference type="SUPFAM" id="SSF52540">
    <property type="entry name" value="P-loop containing nucleoside triphosphate hydrolases"/>
    <property type="match status" value="1"/>
</dbReference>
<feature type="non-terminal residue" evidence="4">
    <location>
        <position position="247"/>
    </location>
</feature>
<dbReference type="PANTHER" id="PTHR10803">
    <property type="entry name" value="ARSENICAL PUMP-DRIVING ATPASE ARSENITE-TRANSLOCATING ATPASE"/>
    <property type="match status" value="1"/>
</dbReference>
<proteinExistence type="inferred from homology"/>